<protein>
    <submittedName>
        <fullName evidence="2">DUF4184 family protein</fullName>
    </submittedName>
</protein>
<evidence type="ECO:0000256" key="1">
    <source>
        <dbReference type="SAM" id="Phobius"/>
    </source>
</evidence>
<comment type="caution">
    <text evidence="2">The sequence shown here is derived from an EMBL/GenBank/DDBJ whole genome shotgun (WGS) entry which is preliminary data.</text>
</comment>
<feature type="transmembrane region" description="Helical" evidence="1">
    <location>
        <begin position="72"/>
        <end position="93"/>
    </location>
</feature>
<dbReference type="EMBL" id="JAPDDP010000037">
    <property type="protein sequence ID" value="MDA0182520.1"/>
    <property type="molecule type" value="Genomic_DNA"/>
</dbReference>
<keyword evidence="1" id="KW-1133">Transmembrane helix</keyword>
<accession>A0A9X3NCT8</accession>
<gene>
    <name evidence="2" type="ORF">OJ997_19580</name>
</gene>
<keyword evidence="3" id="KW-1185">Reference proteome</keyword>
<dbReference type="Proteomes" id="UP001147653">
    <property type="component" value="Unassembled WGS sequence"/>
</dbReference>
<dbReference type="InterPro" id="IPR025238">
    <property type="entry name" value="DUF4184"/>
</dbReference>
<name>A0A9X3NCT8_9ACTN</name>
<organism evidence="2 3">
    <name type="scientific">Solirubrobacter phytolaccae</name>
    <dbReference type="NCBI Taxonomy" id="1404360"/>
    <lineage>
        <taxon>Bacteria</taxon>
        <taxon>Bacillati</taxon>
        <taxon>Actinomycetota</taxon>
        <taxon>Thermoleophilia</taxon>
        <taxon>Solirubrobacterales</taxon>
        <taxon>Solirubrobacteraceae</taxon>
        <taxon>Solirubrobacter</taxon>
    </lineage>
</organism>
<evidence type="ECO:0000313" key="3">
    <source>
        <dbReference type="Proteomes" id="UP001147653"/>
    </source>
</evidence>
<proteinExistence type="predicted"/>
<feature type="transmembrane region" description="Helical" evidence="1">
    <location>
        <begin position="160"/>
        <end position="178"/>
    </location>
</feature>
<feature type="transmembrane region" description="Helical" evidence="1">
    <location>
        <begin position="129"/>
        <end position="148"/>
    </location>
</feature>
<keyword evidence="1" id="KW-0472">Membrane</keyword>
<feature type="transmembrane region" description="Helical" evidence="1">
    <location>
        <begin position="198"/>
        <end position="219"/>
    </location>
</feature>
<evidence type="ECO:0000313" key="2">
    <source>
        <dbReference type="EMBL" id="MDA0182520.1"/>
    </source>
</evidence>
<dbReference type="RefSeq" id="WP_270026889.1">
    <property type="nucleotide sequence ID" value="NZ_JAPDDP010000037.1"/>
</dbReference>
<keyword evidence="1" id="KW-0812">Transmembrane</keyword>
<dbReference type="AlphaFoldDB" id="A0A9X3NCT8"/>
<reference evidence="2" key="1">
    <citation type="submission" date="2022-10" db="EMBL/GenBank/DDBJ databases">
        <title>The WGS of Solirubrobacter phytolaccae KCTC 29190.</title>
        <authorList>
            <person name="Jiang Z."/>
        </authorList>
    </citation>
    <scope>NUCLEOTIDE SEQUENCE</scope>
    <source>
        <strain evidence="2">KCTC 29190</strain>
    </source>
</reference>
<dbReference type="Pfam" id="PF13803">
    <property type="entry name" value="DUF4184"/>
    <property type="match status" value="1"/>
</dbReference>
<feature type="transmembrane region" description="Helical" evidence="1">
    <location>
        <begin position="105"/>
        <end position="123"/>
    </location>
</feature>
<sequence length="228" mass="23734">MPFTLAHPAAVLPLLRGPLIGPALVAGAIAPDLPYFLTSLDIPVSAQSWYEPFLNGTTSHSLDGVLAVDLPAALALLVVWLVVRPALAAMLPAVFGSAAPVRPRAVGWVVVSLALGIATHLAWDELTWLRVVQHASTVLGLAVVAVHLWRRRTGAIDRRLLVCAGVVLGIAVVGALVWTRSWWDAAEGLSVEGVLSDAAKGAVVAVAAAVGALAVGWWVERGLTAVRA</sequence>